<dbReference type="EMBL" id="FMAR01000008">
    <property type="protein sequence ID" value="SCC43142.1"/>
    <property type="molecule type" value="Genomic_DNA"/>
</dbReference>
<dbReference type="PANTHER" id="PTHR47357">
    <property type="entry name" value="COP1-INTERACTIVE PROTEIN 1"/>
    <property type="match status" value="1"/>
</dbReference>
<accession>A0A1C4EI12</accession>
<keyword evidence="1" id="KW-0175">Coiled coil</keyword>
<dbReference type="OrthoDB" id="174137at2"/>
<feature type="compositionally biased region" description="Polar residues" evidence="2">
    <location>
        <begin position="1125"/>
        <end position="1134"/>
    </location>
</feature>
<dbReference type="Pfam" id="PF13558">
    <property type="entry name" value="SbcC_Walker_B"/>
    <property type="match status" value="1"/>
</dbReference>
<reference evidence="3 4" key="1">
    <citation type="submission" date="2016-08" db="EMBL/GenBank/DDBJ databases">
        <authorList>
            <person name="Seilhamer J.J."/>
        </authorList>
    </citation>
    <scope>NUCLEOTIDE SEQUENCE [LARGE SCALE GENOMIC DNA]</scope>
    <source>
        <strain evidence="3 4">A37T2</strain>
    </source>
</reference>
<dbReference type="RefSeq" id="WP_089712756.1">
    <property type="nucleotide sequence ID" value="NZ_FMAR01000008.1"/>
</dbReference>
<sequence length="1134" mass="132413">MEEIFNTIPDEANLAGYRLQYLEVLNWGTFNKVRWQIQPNGQNALLTGDIGSGKSTLVDALTCLLVPHNKIVFNKAAGAEGKERNLLSYVRGEFKKEKEEITKTAKKVYLRADDNTYTVIIGNFHNQGYNEHICLAQFFWIGKEGKVEKLLIISTTPLNIKDDFRNFTDINDLRKKLRNTDGVQLFNDNFSQYSEHFRRLFGMNSDKAIDLFYQTVSMKSVSSLTDFVREQMLENTDVKEQINALLKRFDDLNKAHAAVVHTREQYLILKPLTEACIEYGNVTRQIEDIEAMLEVMPVWFAEKKWQLLVQAIEDNNNELEKVQQQQQKVSLELDGLENRRQTIIHDIANNGGKRIEQIAGEIKRHEQDKGTKQKEFDDYDRIALQAGLKSVQDEHEFEENINKAKELDKECGQLEESLREQRDNQVSELRKQETEYLLEQKELQSLKDRKTQIPAWLVGFRSQLCYDLRINEEDLPFAGELLKVNEEETPWEGAIEKLLHDLGISLLVPKNHYRSVSNYVNNNPLKGADGRGIKLTYLEADLHNSSRIIKDLDQDSIAYKIDIKPDTPFYDWLEVYIQRSFGDYICTDVSGLQQVSFGITQQGLIKSGRIRHTKDDRKRIDDRRNYVLGWSNTEKIKVLEASVNMLEKKIDELQIKRRNIETKEKKNKDIKQLLGLLLYVKDFSRINWQYHVAKIYDLEQERNELLHNNDLLAQLQRNKNEVDQQIIDAKAKENQLTEKVGGLKNTLQNHEEQQRAAYQQKEQLALPLKAKWYPLIEEKLTDIKITLRGIDNRQEEFRKQFQGEGGELKKLRGRQMGYRSSIEKRMREIKEHSRAEYSEIAESIDARTEYIKKFEQIVSEDLKRHEERFKEELNKNVINSIAVFDSQLQKHETDIKQKIRTINQHLSEIVYNASQDTYITILMDATPNKEVRLFREELKKCYIHSFSSNNDLYTEEKYEQVKKILDRFASMENADRDWTSTVTDVRQWFEFNASERFRLDETEKEFYEGSGGKSGGQKEKLAYTILASALAYQFGLQFGESKSRSFRFVVIDEAFGRGSDESTRYGLELFKKLNLQLLIVTPLQKIHVIEGHVNSFHFVSNREGNNSQVSNFTKEEYESERNKHSSIFQNTSGI</sequence>
<dbReference type="Pfam" id="PF13555">
    <property type="entry name" value="AAA_29"/>
    <property type="match status" value="1"/>
</dbReference>
<evidence type="ECO:0000313" key="4">
    <source>
        <dbReference type="Proteomes" id="UP000242818"/>
    </source>
</evidence>
<dbReference type="Gene3D" id="3.40.50.300">
    <property type="entry name" value="P-loop containing nucleotide triphosphate hydrolases"/>
    <property type="match status" value="1"/>
</dbReference>
<keyword evidence="4" id="KW-1185">Reference proteome</keyword>
<dbReference type="Proteomes" id="UP000242818">
    <property type="component" value="Unassembled WGS sequence"/>
</dbReference>
<proteinExistence type="predicted"/>
<gene>
    <name evidence="3" type="ORF">GA0116948_108125</name>
</gene>
<name>A0A1C4EI12_9BACT</name>
<dbReference type="SUPFAM" id="SSF52540">
    <property type="entry name" value="P-loop containing nucleoside triphosphate hydrolases"/>
    <property type="match status" value="2"/>
</dbReference>
<feature type="region of interest" description="Disordered" evidence="2">
    <location>
        <begin position="1115"/>
        <end position="1134"/>
    </location>
</feature>
<dbReference type="PANTHER" id="PTHR47357:SF1">
    <property type="entry name" value="SPINDLE POLE BODY COMPONENT 110"/>
    <property type="match status" value="1"/>
</dbReference>
<dbReference type="AlphaFoldDB" id="A0A1C4EI12"/>
<dbReference type="GO" id="GO:0005856">
    <property type="term" value="C:cytoskeleton"/>
    <property type="evidence" value="ECO:0007669"/>
    <property type="project" value="TreeGrafter"/>
</dbReference>
<feature type="coiled-coil region" evidence="1">
    <location>
        <begin position="397"/>
        <end position="449"/>
    </location>
</feature>
<evidence type="ECO:0000256" key="1">
    <source>
        <dbReference type="SAM" id="Coils"/>
    </source>
</evidence>
<feature type="coiled-coil region" evidence="1">
    <location>
        <begin position="698"/>
        <end position="753"/>
    </location>
</feature>
<feature type="coiled-coil region" evidence="1">
    <location>
        <begin position="308"/>
        <end position="339"/>
    </location>
</feature>
<dbReference type="STRING" id="1335309.GA0116948_108125"/>
<feature type="coiled-coil region" evidence="1">
    <location>
        <begin position="636"/>
        <end position="673"/>
    </location>
</feature>
<evidence type="ECO:0000313" key="3">
    <source>
        <dbReference type="EMBL" id="SCC43142.1"/>
    </source>
</evidence>
<evidence type="ECO:0000256" key="2">
    <source>
        <dbReference type="SAM" id="MobiDB-lite"/>
    </source>
</evidence>
<dbReference type="GO" id="GO:0005200">
    <property type="term" value="F:structural constituent of cytoskeleton"/>
    <property type="evidence" value="ECO:0007669"/>
    <property type="project" value="TreeGrafter"/>
</dbReference>
<dbReference type="InterPro" id="IPR027417">
    <property type="entry name" value="P-loop_NTPase"/>
</dbReference>
<organism evidence="3 4">
    <name type="scientific">Chitinophaga costaii</name>
    <dbReference type="NCBI Taxonomy" id="1335309"/>
    <lineage>
        <taxon>Bacteria</taxon>
        <taxon>Pseudomonadati</taxon>
        <taxon>Bacteroidota</taxon>
        <taxon>Chitinophagia</taxon>
        <taxon>Chitinophagales</taxon>
        <taxon>Chitinophagaceae</taxon>
        <taxon>Chitinophaga</taxon>
    </lineage>
</organism>
<protein>
    <submittedName>
        <fullName evidence="3">Uncharacterized protein YPO0396</fullName>
    </submittedName>
</protein>